<keyword evidence="1" id="KW-0732">Signal</keyword>
<feature type="chain" id="PRO_5045479967" evidence="1">
    <location>
        <begin position="22"/>
        <end position="94"/>
    </location>
</feature>
<keyword evidence="3" id="KW-1185">Reference proteome</keyword>
<evidence type="ECO:0000313" key="3">
    <source>
        <dbReference type="Proteomes" id="UP000815677"/>
    </source>
</evidence>
<proteinExistence type="predicted"/>
<gene>
    <name evidence="2" type="ORF">MCHLO_14893</name>
</gene>
<evidence type="ECO:0000256" key="1">
    <source>
        <dbReference type="SAM" id="SignalP"/>
    </source>
</evidence>
<sequence length="94" mass="9380">MILKSALYTIALFAASAVAIGHLNTSLTARASESCVPAAESCAGGLQCCSGLFCSTTEPNVCSACIPSAEFCTGVPCCSGLFCGFETDVLGVTG</sequence>
<organism evidence="2 3">
    <name type="scientific">Mycena chlorophos</name>
    <name type="common">Agaric fungus</name>
    <name type="synonym">Agaricus chlorophos</name>
    <dbReference type="NCBI Taxonomy" id="658473"/>
    <lineage>
        <taxon>Eukaryota</taxon>
        <taxon>Fungi</taxon>
        <taxon>Dikarya</taxon>
        <taxon>Basidiomycota</taxon>
        <taxon>Agaricomycotina</taxon>
        <taxon>Agaricomycetes</taxon>
        <taxon>Agaricomycetidae</taxon>
        <taxon>Agaricales</taxon>
        <taxon>Marasmiineae</taxon>
        <taxon>Mycenaceae</taxon>
        <taxon>Mycena</taxon>
    </lineage>
</organism>
<name>A0ABQ0M512_MYCCL</name>
<reference evidence="2" key="1">
    <citation type="submission" date="2014-09" db="EMBL/GenBank/DDBJ databases">
        <title>Genome sequence of the luminous mushroom Mycena chlorophos for searching fungal bioluminescence genes.</title>
        <authorList>
            <person name="Tanaka Y."/>
            <person name="Kasuga D."/>
            <person name="Oba Y."/>
            <person name="Hase S."/>
            <person name="Sato K."/>
            <person name="Oba Y."/>
            <person name="Sakakibara Y."/>
        </authorList>
    </citation>
    <scope>NUCLEOTIDE SEQUENCE</scope>
</reference>
<evidence type="ECO:0000313" key="2">
    <source>
        <dbReference type="EMBL" id="GAT58460.1"/>
    </source>
</evidence>
<feature type="signal peptide" evidence="1">
    <location>
        <begin position="1"/>
        <end position="21"/>
    </location>
</feature>
<accession>A0ABQ0M512</accession>
<protein>
    <submittedName>
        <fullName evidence="2">Uncharacterized protein</fullName>
    </submittedName>
</protein>
<dbReference type="EMBL" id="DF849702">
    <property type="protein sequence ID" value="GAT58460.1"/>
    <property type="molecule type" value="Genomic_DNA"/>
</dbReference>
<dbReference type="Proteomes" id="UP000815677">
    <property type="component" value="Unassembled WGS sequence"/>
</dbReference>